<reference evidence="1 2" key="1">
    <citation type="submission" date="2020-08" db="EMBL/GenBank/DDBJ databases">
        <title>Genome public.</title>
        <authorList>
            <person name="Liu C."/>
            <person name="Sun Q."/>
        </authorList>
    </citation>
    <scope>NUCLEOTIDE SEQUENCE [LARGE SCALE GENOMIC DNA]</scope>
    <source>
        <strain evidence="1 2">NSJ-37</strain>
    </source>
</reference>
<keyword evidence="2" id="KW-1185">Reference proteome</keyword>
<sequence length="424" mass="49083">MREQSSRRELKWSRLDNTANLFPVIATERMTNVYRLSLTLDEEIDPELLQQALDKILPLFDSMNVRLRTGAFWYYFETNRKPAPRVERESEYPCRKMEPQLNNQYLFRVSYYKKRINLEVFHVLADGMGGVTFLKELACQYLRLAHPEICDEMGDHLSELTSLNTEDSYLKNFRKGQPKGYKSEPAFHMKGEKLRDGAFGVIQGYLPLAQVKEAAHRRNVSINEYLAGVYAYSIYREYLHGAVSDKPVVLCVPVNLRPYFESITTRNFFAMVSAVLRPDQEDYTRDEVEKIIVEALRQQINKEHLEKLFSYNVSNQKNLMLRAVPLVLKKLVMQWVYQVSARATTTTMTNLGVMKADKAYEPYIKRFAAILSVSQGQNTKMTVCSYGDEMVVAFCTILRDVSVQKRFFRILAEDGIKAAVESNL</sequence>
<evidence type="ECO:0000313" key="1">
    <source>
        <dbReference type="EMBL" id="MBC8562045.1"/>
    </source>
</evidence>
<dbReference type="EMBL" id="JACRSX010000004">
    <property type="protein sequence ID" value="MBC8562045.1"/>
    <property type="molecule type" value="Genomic_DNA"/>
</dbReference>
<protein>
    <recommendedName>
        <fullName evidence="3">Alcohol acetyltransferase</fullName>
    </recommendedName>
</protein>
<organism evidence="1 2">
    <name type="scientific">Jutongia huaianensis</name>
    <dbReference type="NCBI Taxonomy" id="2763668"/>
    <lineage>
        <taxon>Bacteria</taxon>
        <taxon>Bacillati</taxon>
        <taxon>Bacillota</taxon>
        <taxon>Clostridia</taxon>
        <taxon>Lachnospirales</taxon>
        <taxon>Lachnospiraceae</taxon>
        <taxon>Jutongia</taxon>
    </lineage>
</organism>
<proteinExistence type="predicted"/>
<evidence type="ECO:0008006" key="3">
    <source>
        <dbReference type="Google" id="ProtNLM"/>
    </source>
</evidence>
<dbReference type="SUPFAM" id="SSF52777">
    <property type="entry name" value="CoA-dependent acyltransferases"/>
    <property type="match status" value="1"/>
</dbReference>
<accession>A0ABR7N0B6</accession>
<dbReference type="RefSeq" id="WP_249297592.1">
    <property type="nucleotide sequence ID" value="NZ_JACRSX010000004.1"/>
</dbReference>
<dbReference type="Proteomes" id="UP000606193">
    <property type="component" value="Unassembled WGS sequence"/>
</dbReference>
<gene>
    <name evidence="1" type="ORF">H8704_05260</name>
</gene>
<name>A0ABR7N0B6_9FIRM</name>
<evidence type="ECO:0000313" key="2">
    <source>
        <dbReference type="Proteomes" id="UP000606193"/>
    </source>
</evidence>
<comment type="caution">
    <text evidence="1">The sequence shown here is derived from an EMBL/GenBank/DDBJ whole genome shotgun (WGS) entry which is preliminary data.</text>
</comment>